<dbReference type="InterPro" id="IPR023796">
    <property type="entry name" value="Serpin_dom"/>
</dbReference>
<dbReference type="SUPFAM" id="SSF56574">
    <property type="entry name" value="Serpins"/>
    <property type="match status" value="1"/>
</dbReference>
<dbReference type="PROSITE" id="PS00284">
    <property type="entry name" value="SERPIN"/>
    <property type="match status" value="1"/>
</dbReference>
<reference evidence="6 7" key="1">
    <citation type="submission" date="2024-08" db="EMBL/GenBank/DDBJ databases">
        <authorList>
            <person name="Cucini C."/>
            <person name="Frati F."/>
        </authorList>
    </citation>
    <scope>NUCLEOTIDE SEQUENCE [LARGE SCALE GENOMIC DNA]</scope>
</reference>
<evidence type="ECO:0000313" key="7">
    <source>
        <dbReference type="Proteomes" id="UP001642540"/>
    </source>
</evidence>
<dbReference type="EMBL" id="CAXLJM020000072">
    <property type="protein sequence ID" value="CAL8127082.1"/>
    <property type="molecule type" value="Genomic_DNA"/>
</dbReference>
<comment type="caution">
    <text evidence="6">The sequence shown here is derived from an EMBL/GenBank/DDBJ whole genome shotgun (WGS) entry which is preliminary data.</text>
</comment>
<evidence type="ECO:0000313" key="6">
    <source>
        <dbReference type="EMBL" id="CAL8127082.1"/>
    </source>
</evidence>
<keyword evidence="2" id="KW-0722">Serine protease inhibitor</keyword>
<name>A0ABP1RE15_9HEXA</name>
<evidence type="ECO:0000256" key="4">
    <source>
        <dbReference type="SAM" id="SignalP"/>
    </source>
</evidence>
<comment type="similarity">
    <text evidence="3">Belongs to the serpin family.</text>
</comment>
<evidence type="ECO:0000256" key="2">
    <source>
        <dbReference type="ARBA" id="ARBA00022900"/>
    </source>
</evidence>
<dbReference type="InterPro" id="IPR023795">
    <property type="entry name" value="Serpin_CS"/>
</dbReference>
<dbReference type="Proteomes" id="UP001642540">
    <property type="component" value="Unassembled WGS sequence"/>
</dbReference>
<dbReference type="InterPro" id="IPR042178">
    <property type="entry name" value="Serpin_sf_1"/>
</dbReference>
<evidence type="ECO:0000256" key="1">
    <source>
        <dbReference type="ARBA" id="ARBA00022690"/>
    </source>
</evidence>
<accession>A0ABP1RE15</accession>
<protein>
    <recommendedName>
        <fullName evidence="5">Serpin domain-containing protein</fullName>
    </recommendedName>
</protein>
<dbReference type="PANTHER" id="PTHR11461">
    <property type="entry name" value="SERINE PROTEASE INHIBITOR, SERPIN"/>
    <property type="match status" value="1"/>
</dbReference>
<keyword evidence="7" id="KW-1185">Reference proteome</keyword>
<sequence>MMAASKLSSMMAYFTLVLSVSLISVTLVSGQCFKEDQVSEQPASEKATSEYQAVFYEQQLEFSLDMFHKLYNKENRTNLFFSPYSIHQALIMTYFGAGGETRKQLQTALHLKETDTKDELIRAFKMENFYQETRSENTTQYDLKVANRIFFSNEEPVRPCVQEIFSKEIELLNIVNETETSREHINSWVEENTRGKIKDLIGSGHMDKETRVAIANAAYFKGSWEQQFKKSNTKLALFYVSQKEVTPTMMMYQKGSFRHGVSEELKAYIIELPYEGEAISMFILLPPFTPNALQDTISRLNASTLREAMDGMYPDSIEIFLPRFKIEQTFDLSQALRAVGVVDLFDEVAANLTDFSEKPGLAIGSARHKSYLEVSEQGSTAAAATALIGTRSGRPLDQTRFVCNHPFVFFIYDNALKNILFMGAFHTPKSVEKS</sequence>
<dbReference type="SMART" id="SM00093">
    <property type="entry name" value="SERPIN"/>
    <property type="match status" value="1"/>
</dbReference>
<feature type="chain" id="PRO_5045044674" description="Serpin domain-containing protein" evidence="4">
    <location>
        <begin position="31"/>
        <end position="434"/>
    </location>
</feature>
<dbReference type="Pfam" id="PF00079">
    <property type="entry name" value="Serpin"/>
    <property type="match status" value="1"/>
</dbReference>
<dbReference type="InterPro" id="IPR036186">
    <property type="entry name" value="Serpin_sf"/>
</dbReference>
<dbReference type="PANTHER" id="PTHR11461:SF278">
    <property type="entry name" value="SERINE PROTEASE INHIBITOR 88EA"/>
    <property type="match status" value="1"/>
</dbReference>
<dbReference type="InterPro" id="IPR000215">
    <property type="entry name" value="Serpin_fam"/>
</dbReference>
<dbReference type="InterPro" id="IPR042185">
    <property type="entry name" value="Serpin_sf_2"/>
</dbReference>
<dbReference type="CDD" id="cd19594">
    <property type="entry name" value="serpin_crustaceans_chelicerates_insects"/>
    <property type="match status" value="1"/>
</dbReference>
<dbReference type="Gene3D" id="2.30.39.10">
    <property type="entry name" value="Alpha-1-antitrypsin, domain 1"/>
    <property type="match status" value="2"/>
</dbReference>
<organism evidence="6 7">
    <name type="scientific">Orchesella dallaii</name>
    <dbReference type="NCBI Taxonomy" id="48710"/>
    <lineage>
        <taxon>Eukaryota</taxon>
        <taxon>Metazoa</taxon>
        <taxon>Ecdysozoa</taxon>
        <taxon>Arthropoda</taxon>
        <taxon>Hexapoda</taxon>
        <taxon>Collembola</taxon>
        <taxon>Entomobryomorpha</taxon>
        <taxon>Entomobryoidea</taxon>
        <taxon>Orchesellidae</taxon>
        <taxon>Orchesellinae</taxon>
        <taxon>Orchesella</taxon>
    </lineage>
</organism>
<keyword evidence="4" id="KW-0732">Signal</keyword>
<keyword evidence="1" id="KW-0646">Protease inhibitor</keyword>
<feature type="domain" description="Serpin" evidence="5">
    <location>
        <begin position="64"/>
        <end position="428"/>
    </location>
</feature>
<feature type="signal peptide" evidence="4">
    <location>
        <begin position="1"/>
        <end position="30"/>
    </location>
</feature>
<evidence type="ECO:0000259" key="5">
    <source>
        <dbReference type="SMART" id="SM00093"/>
    </source>
</evidence>
<dbReference type="Gene3D" id="3.30.497.10">
    <property type="entry name" value="Antithrombin, subunit I, domain 2"/>
    <property type="match status" value="1"/>
</dbReference>
<gene>
    <name evidence="6" type="ORF">ODALV1_LOCUS21688</name>
</gene>
<evidence type="ECO:0000256" key="3">
    <source>
        <dbReference type="RuleBase" id="RU000411"/>
    </source>
</evidence>
<proteinExistence type="inferred from homology"/>